<feature type="domain" description="EamA" evidence="9">
    <location>
        <begin position="6"/>
        <end position="146"/>
    </location>
</feature>
<evidence type="ECO:0000256" key="1">
    <source>
        <dbReference type="ARBA" id="ARBA00004651"/>
    </source>
</evidence>
<dbReference type="eggNOG" id="COG2962">
    <property type="taxonomic scope" value="Bacteria"/>
</dbReference>
<dbReference type="AlphaFoldDB" id="A0A1G6BA38"/>
<evidence type="ECO:0000313" key="10">
    <source>
        <dbReference type="EMBL" id="SDB17495.1"/>
    </source>
</evidence>
<feature type="transmembrane region" description="Helical" evidence="8">
    <location>
        <begin position="212"/>
        <end position="233"/>
    </location>
</feature>
<dbReference type="STRING" id="439219.SAMN02910293_00880"/>
<evidence type="ECO:0000256" key="4">
    <source>
        <dbReference type="ARBA" id="ARBA00022475"/>
    </source>
</evidence>
<feature type="transmembrane region" description="Helical" evidence="8">
    <location>
        <begin position="153"/>
        <end position="169"/>
    </location>
</feature>
<sequence>MKKTNLGILFGLSTYLCWGFLSLFWKLLAGVNAYNTLSYRILFTSLTMLVYMIFSGRSKVYKEELSSLFKNPKAALSMLFASLLISINWLVYIYAVGHGQATEASLGYYIMPLVSVGLSLIFLRESLNNAVRLAILVAGIGVLVLVINTGNLPLVSLALALSFGLYGLVKKSVSLSSDVAMLVESLIILPFALIYLLFFAKEGMHDYNSLENSLLVLSGAVTAIPLLFFAEALKRAPLNLIGFIQYINPTIQLAIAVLVFQEGITAGELKGFIFIWSAIAIFVIGQLLEMRKRSS</sequence>
<dbReference type="Proteomes" id="UP000182508">
    <property type="component" value="Unassembled WGS sequence"/>
</dbReference>
<evidence type="ECO:0000256" key="7">
    <source>
        <dbReference type="ARBA" id="ARBA00023136"/>
    </source>
</evidence>
<feature type="transmembrane region" description="Helical" evidence="8">
    <location>
        <begin position="106"/>
        <end position="123"/>
    </location>
</feature>
<dbReference type="InterPro" id="IPR004626">
    <property type="entry name" value="RarD"/>
</dbReference>
<feature type="transmembrane region" description="Helical" evidence="8">
    <location>
        <begin position="240"/>
        <end position="260"/>
    </location>
</feature>
<evidence type="ECO:0000256" key="3">
    <source>
        <dbReference type="ARBA" id="ARBA00022448"/>
    </source>
</evidence>
<keyword evidence="11" id="KW-1185">Reference proteome</keyword>
<dbReference type="NCBIfam" id="TIGR00688">
    <property type="entry name" value="rarD"/>
    <property type="match status" value="1"/>
</dbReference>
<feature type="transmembrane region" description="Helical" evidence="8">
    <location>
        <begin position="7"/>
        <end position="25"/>
    </location>
</feature>
<evidence type="ECO:0000256" key="5">
    <source>
        <dbReference type="ARBA" id="ARBA00022692"/>
    </source>
</evidence>
<dbReference type="EMBL" id="FMXP01000010">
    <property type="protein sequence ID" value="SDB17495.1"/>
    <property type="molecule type" value="Genomic_DNA"/>
</dbReference>
<organism evidence="10 11">
    <name type="scientific">Streptococcus henryi</name>
    <dbReference type="NCBI Taxonomy" id="439219"/>
    <lineage>
        <taxon>Bacteria</taxon>
        <taxon>Bacillati</taxon>
        <taxon>Bacillota</taxon>
        <taxon>Bacilli</taxon>
        <taxon>Lactobacillales</taxon>
        <taxon>Streptococcaceae</taxon>
        <taxon>Streptococcus</taxon>
    </lineage>
</organism>
<evidence type="ECO:0000256" key="8">
    <source>
        <dbReference type="SAM" id="Phobius"/>
    </source>
</evidence>
<feature type="transmembrane region" description="Helical" evidence="8">
    <location>
        <begin position="181"/>
        <end position="200"/>
    </location>
</feature>
<dbReference type="RefSeq" id="WP_074485765.1">
    <property type="nucleotide sequence ID" value="NZ_FMXP01000010.1"/>
</dbReference>
<comment type="similarity">
    <text evidence="2">Belongs to the EamA transporter family.</text>
</comment>
<dbReference type="PANTHER" id="PTHR22911:SF137">
    <property type="entry name" value="SOLUTE CARRIER FAMILY 35 MEMBER G2-RELATED"/>
    <property type="match status" value="1"/>
</dbReference>
<dbReference type="PANTHER" id="PTHR22911">
    <property type="entry name" value="ACYL-MALONYL CONDENSING ENZYME-RELATED"/>
    <property type="match status" value="1"/>
</dbReference>
<gene>
    <name evidence="10" type="ORF">SAMN02910293_00880</name>
</gene>
<feature type="transmembrane region" description="Helical" evidence="8">
    <location>
        <begin position="130"/>
        <end position="147"/>
    </location>
</feature>
<evidence type="ECO:0000256" key="2">
    <source>
        <dbReference type="ARBA" id="ARBA00007362"/>
    </source>
</evidence>
<feature type="transmembrane region" description="Helical" evidence="8">
    <location>
        <begin position="272"/>
        <end position="288"/>
    </location>
</feature>
<dbReference type="InterPro" id="IPR000620">
    <property type="entry name" value="EamA_dom"/>
</dbReference>
<comment type="subcellular location">
    <subcellularLocation>
        <location evidence="1">Cell membrane</location>
        <topology evidence="1">Multi-pass membrane protein</topology>
    </subcellularLocation>
</comment>
<proteinExistence type="inferred from homology"/>
<name>A0A1G6BA38_9STRE</name>
<accession>A0A1G6BA38</accession>
<dbReference type="GO" id="GO:0005886">
    <property type="term" value="C:plasma membrane"/>
    <property type="evidence" value="ECO:0007669"/>
    <property type="project" value="UniProtKB-SubCell"/>
</dbReference>
<keyword evidence="3" id="KW-0813">Transport</keyword>
<dbReference type="InterPro" id="IPR037185">
    <property type="entry name" value="EmrE-like"/>
</dbReference>
<keyword evidence="6 8" id="KW-1133">Transmembrane helix</keyword>
<keyword evidence="7 8" id="KW-0472">Membrane</keyword>
<evidence type="ECO:0000313" key="11">
    <source>
        <dbReference type="Proteomes" id="UP000182508"/>
    </source>
</evidence>
<reference evidence="10 11" key="1">
    <citation type="submission" date="2016-10" db="EMBL/GenBank/DDBJ databases">
        <authorList>
            <person name="de Groot N.N."/>
        </authorList>
    </citation>
    <scope>NUCLEOTIDE SEQUENCE [LARGE SCALE GENOMIC DNA]</scope>
    <source>
        <strain evidence="10 11">A-4</strain>
    </source>
</reference>
<keyword evidence="4" id="KW-1003">Cell membrane</keyword>
<feature type="transmembrane region" description="Helical" evidence="8">
    <location>
        <begin position="74"/>
        <end position="94"/>
    </location>
</feature>
<protein>
    <submittedName>
        <fullName evidence="10">Chloramphenicol-sensitive protein RarD</fullName>
    </submittedName>
</protein>
<evidence type="ECO:0000256" key="6">
    <source>
        <dbReference type="ARBA" id="ARBA00022989"/>
    </source>
</evidence>
<feature type="transmembrane region" description="Helical" evidence="8">
    <location>
        <begin position="37"/>
        <end position="54"/>
    </location>
</feature>
<evidence type="ECO:0000259" key="9">
    <source>
        <dbReference type="Pfam" id="PF00892"/>
    </source>
</evidence>
<dbReference type="Pfam" id="PF00892">
    <property type="entry name" value="EamA"/>
    <property type="match status" value="1"/>
</dbReference>
<keyword evidence="5 8" id="KW-0812">Transmembrane</keyword>
<dbReference type="SUPFAM" id="SSF103481">
    <property type="entry name" value="Multidrug resistance efflux transporter EmrE"/>
    <property type="match status" value="2"/>
</dbReference>